<feature type="region of interest" description="Disordered" evidence="3">
    <location>
        <begin position="543"/>
        <end position="562"/>
    </location>
</feature>
<keyword evidence="1" id="KW-0547">Nucleotide-binding</keyword>
<dbReference type="InterPro" id="IPR036388">
    <property type="entry name" value="WH-like_DNA-bd_sf"/>
</dbReference>
<dbReference type="SUPFAM" id="SSF46894">
    <property type="entry name" value="C-terminal effector domain of the bipartite response regulators"/>
    <property type="match status" value="1"/>
</dbReference>
<dbReference type="PANTHER" id="PTHR16305">
    <property type="entry name" value="TESTICULAR SOLUBLE ADENYLYL CYCLASE"/>
    <property type="match status" value="1"/>
</dbReference>
<keyword evidence="2" id="KW-0067">ATP-binding</keyword>
<dbReference type="Pfam" id="PF13191">
    <property type="entry name" value="AAA_16"/>
    <property type="match status" value="1"/>
</dbReference>
<dbReference type="Pfam" id="PF00196">
    <property type="entry name" value="GerE"/>
    <property type="match status" value="1"/>
</dbReference>
<evidence type="ECO:0000256" key="1">
    <source>
        <dbReference type="ARBA" id="ARBA00022741"/>
    </source>
</evidence>
<dbReference type="InterPro" id="IPR000792">
    <property type="entry name" value="Tscrpt_reg_LuxR_C"/>
</dbReference>
<evidence type="ECO:0000313" key="6">
    <source>
        <dbReference type="Proteomes" id="UP001552527"/>
    </source>
</evidence>
<proteinExistence type="predicted"/>
<dbReference type="SMART" id="SM00421">
    <property type="entry name" value="HTH_LUXR"/>
    <property type="match status" value="1"/>
</dbReference>
<dbReference type="RefSeq" id="WP_364020181.1">
    <property type="nucleotide sequence ID" value="NZ_JBFATD010000003.1"/>
</dbReference>
<dbReference type="SUPFAM" id="SSF52540">
    <property type="entry name" value="P-loop containing nucleoside triphosphate hydrolases"/>
    <property type="match status" value="1"/>
</dbReference>
<dbReference type="InterPro" id="IPR041664">
    <property type="entry name" value="AAA_16"/>
</dbReference>
<evidence type="ECO:0000256" key="2">
    <source>
        <dbReference type="ARBA" id="ARBA00022840"/>
    </source>
</evidence>
<dbReference type="PROSITE" id="PS00622">
    <property type="entry name" value="HTH_LUXR_1"/>
    <property type="match status" value="1"/>
</dbReference>
<dbReference type="InterPro" id="IPR027417">
    <property type="entry name" value="P-loop_NTPase"/>
</dbReference>
<feature type="domain" description="HTH luxR-type" evidence="4">
    <location>
        <begin position="894"/>
        <end position="960"/>
    </location>
</feature>
<keyword evidence="6" id="KW-1185">Reference proteome</keyword>
<evidence type="ECO:0000313" key="5">
    <source>
        <dbReference type="EMBL" id="MEV5245515.1"/>
    </source>
</evidence>
<protein>
    <submittedName>
        <fullName evidence="5">AAA family ATPase</fullName>
    </submittedName>
</protein>
<organism evidence="5 6">
    <name type="scientific">Streptomyces werraensis</name>
    <dbReference type="NCBI Taxonomy" id="68284"/>
    <lineage>
        <taxon>Bacteria</taxon>
        <taxon>Bacillati</taxon>
        <taxon>Actinomycetota</taxon>
        <taxon>Actinomycetes</taxon>
        <taxon>Kitasatosporales</taxon>
        <taxon>Streptomycetaceae</taxon>
        <taxon>Streptomyces</taxon>
    </lineage>
</organism>
<sequence length="967" mass="103108">MPLAEPLSERDDALRLLAERGERARAGAGGLVLLRGATGTGRTALLGAAAEQAAGQGMRVLRARVTPEDGGAEWGVARQLFGADADLLREPPAAAGTSPAEHRRTQGALLWRLLETYARRGPLFVAVDDVHAADAASRRWLTETARLVDGLPVLLVVTERSQYDIDPAGHGLAHGLSPALVHTHTLAPLSAGAAADLVRAAFPDAEPGRVADCVRAGAGNPLLLRALLHDLSSWTASASESSSAALPDTCAALYPGAYPDVVSWWLAGAGGATARVARCLAVLESGEADRADAARTPERAGDGAGPRRDWCPGHCPDERRATQARTVARMAQADPDRVAGWLTAMTRLGLLRRDTDGLHRYAHPLLRDAVLSGWTSGRRREAHRAAAEELMREGAPVGSVAWHLYHGAAVAEPWAVDVLLDAAAEEVRADRPRCAAAFLRRALDEPMEPVRRATVLIQLGSLECAAHPSGGLPRLAQAVRLPGDSRDRLRATVALATALARSGDVTEARRMLREEEQRLVGRPATVRTLRAVAVLLSDATPHAVRAGQEPPPPGPDGGGPDLLDAAHRMLAVRHGATAGLISAREAMERIRVLSEGPADPVAVPFLYGMAALVAQWADELDEAERLVRRALDPLASFLLHPMHHILTDMRVDVAAARADWDAVLAEPHARTARMWSSGPGPTSAHTQAVIALVETGRREEAARLVDGFDLRTAPDSWRTHRFLYARAVLRAASGQPDRALEDFLECGRRQASREAHLSVLSPWRVGAAECLLALGRPHEALALAEEETRLAEVWGTARVRGRALRTLGEATGGRRGLRLTARAVGLLRAAPGGAELIAALIAHGRLLLAFRERSQAREALHEAVEHAERLGAVRLRRVAEDLLHEGGARRPGAPRTGPEALTDSERRIAGLAAEGRTNAEIAAALHLARRTVETHLTAAYRKLGITRRTELPAALPPAPYGPAARAG</sequence>
<evidence type="ECO:0000256" key="3">
    <source>
        <dbReference type="SAM" id="MobiDB-lite"/>
    </source>
</evidence>
<name>A0ABV3JBI3_9ACTN</name>
<dbReference type="PANTHER" id="PTHR16305:SF35">
    <property type="entry name" value="TRANSCRIPTIONAL ACTIVATOR DOMAIN"/>
    <property type="match status" value="1"/>
</dbReference>
<dbReference type="InterPro" id="IPR016032">
    <property type="entry name" value="Sig_transdc_resp-reg_C-effctor"/>
</dbReference>
<dbReference type="CDD" id="cd06170">
    <property type="entry name" value="LuxR_C_like"/>
    <property type="match status" value="1"/>
</dbReference>
<dbReference type="PRINTS" id="PR00038">
    <property type="entry name" value="HTHLUXR"/>
</dbReference>
<accession>A0ABV3JBI3</accession>
<gene>
    <name evidence="5" type="ORF">AB0K95_09645</name>
</gene>
<comment type="caution">
    <text evidence="5">The sequence shown here is derived from an EMBL/GenBank/DDBJ whole genome shotgun (WGS) entry which is preliminary data.</text>
</comment>
<evidence type="ECO:0000259" key="4">
    <source>
        <dbReference type="PROSITE" id="PS50043"/>
    </source>
</evidence>
<dbReference type="PROSITE" id="PS50043">
    <property type="entry name" value="HTH_LUXR_2"/>
    <property type="match status" value="1"/>
</dbReference>
<reference evidence="5 6" key="1">
    <citation type="submission" date="2024-06" db="EMBL/GenBank/DDBJ databases">
        <title>The Natural Products Discovery Center: Release of the First 8490 Sequenced Strains for Exploring Actinobacteria Biosynthetic Diversity.</title>
        <authorList>
            <person name="Kalkreuter E."/>
            <person name="Kautsar S.A."/>
            <person name="Yang D."/>
            <person name="Bader C.D."/>
            <person name="Teijaro C.N."/>
            <person name="Fluegel L."/>
            <person name="Davis C.M."/>
            <person name="Simpson J.R."/>
            <person name="Lauterbach L."/>
            <person name="Steele A.D."/>
            <person name="Gui C."/>
            <person name="Meng S."/>
            <person name="Li G."/>
            <person name="Viehrig K."/>
            <person name="Ye F."/>
            <person name="Su P."/>
            <person name="Kiefer A.F."/>
            <person name="Nichols A."/>
            <person name="Cepeda A.J."/>
            <person name="Yan W."/>
            <person name="Fan B."/>
            <person name="Jiang Y."/>
            <person name="Adhikari A."/>
            <person name="Zheng C.-J."/>
            <person name="Schuster L."/>
            <person name="Cowan T.M."/>
            <person name="Smanski M.J."/>
            <person name="Chevrette M.G."/>
            <person name="De Carvalho L.P.S."/>
            <person name="Shen B."/>
        </authorList>
    </citation>
    <scope>NUCLEOTIDE SEQUENCE [LARGE SCALE GENOMIC DNA]</scope>
    <source>
        <strain evidence="5 6">NPDC052768</strain>
    </source>
</reference>
<dbReference type="EMBL" id="JBFATE010000003">
    <property type="protein sequence ID" value="MEV5245515.1"/>
    <property type="molecule type" value="Genomic_DNA"/>
</dbReference>
<feature type="region of interest" description="Disordered" evidence="3">
    <location>
        <begin position="290"/>
        <end position="315"/>
    </location>
</feature>
<dbReference type="Proteomes" id="UP001552527">
    <property type="component" value="Unassembled WGS sequence"/>
</dbReference>
<dbReference type="Gene3D" id="1.10.10.10">
    <property type="entry name" value="Winged helix-like DNA-binding domain superfamily/Winged helix DNA-binding domain"/>
    <property type="match status" value="1"/>
</dbReference>